<dbReference type="Gene3D" id="3.40.50.12780">
    <property type="entry name" value="N-terminal domain of ligase-like"/>
    <property type="match status" value="2"/>
</dbReference>
<organism evidence="6 7">
    <name type="scientific">Callosobruchus maculatus</name>
    <name type="common">Southern cowpea weevil</name>
    <name type="synonym">Pulse bruchid</name>
    <dbReference type="NCBI Taxonomy" id="64391"/>
    <lineage>
        <taxon>Eukaryota</taxon>
        <taxon>Metazoa</taxon>
        <taxon>Ecdysozoa</taxon>
        <taxon>Arthropoda</taxon>
        <taxon>Hexapoda</taxon>
        <taxon>Insecta</taxon>
        <taxon>Pterygota</taxon>
        <taxon>Neoptera</taxon>
        <taxon>Endopterygota</taxon>
        <taxon>Coleoptera</taxon>
        <taxon>Polyphaga</taxon>
        <taxon>Cucujiformia</taxon>
        <taxon>Chrysomeloidea</taxon>
        <taxon>Chrysomelidae</taxon>
        <taxon>Bruchinae</taxon>
        <taxon>Bruchini</taxon>
        <taxon>Callosobruchus</taxon>
    </lineage>
</organism>
<dbReference type="GO" id="GO:0005777">
    <property type="term" value="C:peroxisome"/>
    <property type="evidence" value="ECO:0007669"/>
    <property type="project" value="UniProtKB-SubCell"/>
</dbReference>
<feature type="domain" description="AMP-dependent synthetase/ligase" evidence="5">
    <location>
        <begin position="21"/>
        <end position="392"/>
    </location>
</feature>
<dbReference type="EMBL" id="CAACVG010006650">
    <property type="protein sequence ID" value="VEN40762.1"/>
    <property type="molecule type" value="Genomic_DNA"/>
</dbReference>
<comment type="subcellular location">
    <subcellularLocation>
        <location evidence="1">Peroxisome</location>
    </subcellularLocation>
</comment>
<dbReference type="InterPro" id="IPR042099">
    <property type="entry name" value="ANL_N_sf"/>
</dbReference>
<keyword evidence="7" id="KW-1185">Reference proteome</keyword>
<comment type="similarity">
    <text evidence="2">Belongs to the ATP-dependent AMP-binding enzyme family.</text>
</comment>
<evidence type="ECO:0000256" key="3">
    <source>
        <dbReference type="ARBA" id="ARBA00022598"/>
    </source>
</evidence>
<dbReference type="PROSITE" id="PS00455">
    <property type="entry name" value="AMP_BINDING"/>
    <property type="match status" value="2"/>
</dbReference>
<evidence type="ECO:0000259" key="5">
    <source>
        <dbReference type="Pfam" id="PF00501"/>
    </source>
</evidence>
<dbReference type="PANTHER" id="PTHR24096:SF149">
    <property type="entry name" value="AMP-BINDING DOMAIN-CONTAINING PROTEIN-RELATED"/>
    <property type="match status" value="1"/>
</dbReference>
<feature type="domain" description="AMP-dependent synthetase/ligase" evidence="5">
    <location>
        <begin position="475"/>
        <end position="710"/>
    </location>
</feature>
<dbReference type="InterPro" id="IPR020845">
    <property type="entry name" value="AMP-binding_CS"/>
</dbReference>
<evidence type="ECO:0000313" key="7">
    <source>
        <dbReference type="Proteomes" id="UP000410492"/>
    </source>
</evidence>
<proteinExistence type="inferred from homology"/>
<protein>
    <recommendedName>
        <fullName evidence="5">AMP-dependent synthetase/ligase domain-containing protein</fullName>
    </recommendedName>
</protein>
<dbReference type="PANTHER" id="PTHR24096">
    <property type="entry name" value="LONG-CHAIN-FATTY-ACID--COA LIGASE"/>
    <property type="match status" value="1"/>
</dbReference>
<evidence type="ECO:0000313" key="6">
    <source>
        <dbReference type="EMBL" id="VEN40762.1"/>
    </source>
</evidence>
<dbReference type="Proteomes" id="UP000410492">
    <property type="component" value="Unassembled WGS sequence"/>
</dbReference>
<keyword evidence="3" id="KW-0436">Ligase</keyword>
<dbReference type="GO" id="GO:0016405">
    <property type="term" value="F:CoA-ligase activity"/>
    <property type="evidence" value="ECO:0007669"/>
    <property type="project" value="TreeGrafter"/>
</dbReference>
<dbReference type="SUPFAM" id="SSF56801">
    <property type="entry name" value="Acetyl-CoA synthetase-like"/>
    <property type="match status" value="2"/>
</dbReference>
<accession>A0A653BYQ7</accession>
<sequence length="720" mass="80784">MTDRGSAQGPKCSLGAALYTQMKQFRNRIAQYEDETDCVDTYGALLARCVRAAMKLQELGIGEDDIVSTCSHNHRNSCVPFLASTFIGAIPASFDPDLPQIDTISLLRLMEPKIIFVTQEALKDFEICMVKAQVKPAHIVVFGDSKGKYMNFDDFLEQKVNERQFKVYETGNPKKTAAIVFSSGTTGSPKGICLNHFTLLGAYLKKDPTKVEVTCDKVNLLYSTLYWISRVTALTSAILNGEAHVLCRKFDGRQFLEMVEKYKVTITFLPPYYFTELLEERSKNKEVDVSSLRVLITGSCHVVAKQMLDVMEAFANTLVYNIYGQSEVGGAIALLSAPEDYHFQKEKPTTVGKILGHHTWKIVDLETEQPVTGPNQKGELRLKTGNHMNGYYKMDCSGDFDSEGYFRTGDVAYYDEDDCLFIEDRVKNMFKYRGWHILPAILEGVLMEHPAIKEAAVVGTKYSLGSALYTHMKHFRNRIAQYEDETDYVDTYGALLTRCIRTAVKLQELGIGEDDIVSACTHNHRNSCVPFIATTFIGAIPATFDPALSQIDTISLLRLMEPKIIFVSQEALKDFEICIEKAQVKPAHIVVFGDSKGKYISFDDFLKPQIKEKHFKKTAAIMFSSGTTGLPKGICLNHYAMLRQSGSFKKDAFDTSNPASVDTVVLLYPTFYWISRVCVLIGSILSGEANVICRSFDAKRFLEIVEKYKCLRSVPKAKLT</sequence>
<dbReference type="Pfam" id="PF00501">
    <property type="entry name" value="AMP-binding"/>
    <property type="match status" value="2"/>
</dbReference>
<dbReference type="AlphaFoldDB" id="A0A653BYQ7"/>
<keyword evidence="4" id="KW-0576">Peroxisome</keyword>
<name>A0A653BYQ7_CALMS</name>
<evidence type="ECO:0000256" key="1">
    <source>
        <dbReference type="ARBA" id="ARBA00004275"/>
    </source>
</evidence>
<dbReference type="InterPro" id="IPR000873">
    <property type="entry name" value="AMP-dep_synth/lig_dom"/>
</dbReference>
<gene>
    <name evidence="6" type="ORF">CALMAC_LOCUS4825</name>
</gene>
<reference evidence="6 7" key="1">
    <citation type="submission" date="2019-01" db="EMBL/GenBank/DDBJ databases">
        <authorList>
            <person name="Sayadi A."/>
        </authorList>
    </citation>
    <scope>NUCLEOTIDE SEQUENCE [LARGE SCALE GENOMIC DNA]</scope>
</reference>
<evidence type="ECO:0000256" key="4">
    <source>
        <dbReference type="ARBA" id="ARBA00023140"/>
    </source>
</evidence>
<evidence type="ECO:0000256" key="2">
    <source>
        <dbReference type="ARBA" id="ARBA00006432"/>
    </source>
</evidence>
<dbReference type="OrthoDB" id="10253869at2759"/>